<dbReference type="KEGG" id="cnan:A2G96_25880"/>
<evidence type="ECO:0000256" key="2">
    <source>
        <dbReference type="SAM" id="SignalP"/>
    </source>
</evidence>
<feature type="signal peptide" evidence="2">
    <location>
        <begin position="1"/>
        <end position="23"/>
    </location>
</feature>
<feature type="chain" id="PRO_5007498601" evidence="2">
    <location>
        <begin position="24"/>
        <end position="323"/>
    </location>
</feature>
<dbReference type="InterPro" id="IPR042100">
    <property type="entry name" value="Bug_dom1"/>
</dbReference>
<dbReference type="PANTHER" id="PTHR42928">
    <property type="entry name" value="TRICARBOXYLATE-BINDING PROTEIN"/>
    <property type="match status" value="1"/>
</dbReference>
<dbReference type="EMBL" id="CP014845">
    <property type="protein sequence ID" value="AMR81236.1"/>
    <property type="molecule type" value="Genomic_DNA"/>
</dbReference>
<sequence length="323" mass="34150">MQPNPRRRLMLCAAMLSAMPALAWADTYPSKPIRMVVPFAPGGATDVVARLISQKLGEALKQSVVVENRPGANGIIGTDVAARAAPDGYTLLLNTAGAQTLSPVLYKAGYEPLKSFAPISQISNIGFVMVVHPSVPAKTVQEFVALAKAKSRPLSLSAGSSMIELIGATFKRAAGTPDVVSVSYRGTGPQMQAVVAGEVDMTIDPFNGMAMIKAGKLRPLAVFASKRSPALPDVPTMQEAGFDGMAFNSWAGLLAPAGTPKEIVTRLNQEMNRILAQPEIKQRLAAIDYEVVGGTPEQFAATIAEDAARWAKIVKETNYKAGS</sequence>
<organism evidence="3 4">
    <name type="scientific">Cupriavidus nantongensis</name>
    <dbReference type="NCBI Taxonomy" id="1796606"/>
    <lineage>
        <taxon>Bacteria</taxon>
        <taxon>Pseudomonadati</taxon>
        <taxon>Pseudomonadota</taxon>
        <taxon>Betaproteobacteria</taxon>
        <taxon>Burkholderiales</taxon>
        <taxon>Burkholderiaceae</taxon>
        <taxon>Cupriavidus</taxon>
    </lineage>
</organism>
<proteinExistence type="inferred from homology"/>
<dbReference type="OrthoDB" id="8678477at2"/>
<name>A0A142JT24_9BURK</name>
<dbReference type="PIRSF" id="PIRSF017082">
    <property type="entry name" value="YflP"/>
    <property type="match status" value="1"/>
</dbReference>
<evidence type="ECO:0000313" key="4">
    <source>
        <dbReference type="Proteomes" id="UP000075238"/>
    </source>
</evidence>
<protein>
    <submittedName>
        <fullName evidence="3">ABC transporter substrate-binding protein</fullName>
    </submittedName>
</protein>
<dbReference type="Pfam" id="PF03401">
    <property type="entry name" value="TctC"/>
    <property type="match status" value="1"/>
</dbReference>
<evidence type="ECO:0000256" key="1">
    <source>
        <dbReference type="ARBA" id="ARBA00006987"/>
    </source>
</evidence>
<reference evidence="3 4" key="1">
    <citation type="submission" date="2016-03" db="EMBL/GenBank/DDBJ databases">
        <title>Complete genome sequence of a novel chlorpyrifos degrading bacterium, Cupriavidus nantongensis sp. X1.</title>
        <authorList>
            <person name="Fang L."/>
        </authorList>
    </citation>
    <scope>NUCLEOTIDE SEQUENCE [LARGE SCALE GENOMIC DNA]</scope>
    <source>
        <strain evidence="3 4">X1</strain>
    </source>
</reference>
<gene>
    <name evidence="3" type="ORF">A2G96_25880</name>
</gene>
<evidence type="ECO:0000313" key="3">
    <source>
        <dbReference type="EMBL" id="AMR81236.1"/>
    </source>
</evidence>
<dbReference type="SUPFAM" id="SSF53850">
    <property type="entry name" value="Periplasmic binding protein-like II"/>
    <property type="match status" value="1"/>
</dbReference>
<dbReference type="InterPro" id="IPR005064">
    <property type="entry name" value="BUG"/>
</dbReference>
<dbReference type="AlphaFoldDB" id="A0A142JT24"/>
<dbReference type="Gene3D" id="3.40.190.150">
    <property type="entry name" value="Bordetella uptake gene, domain 1"/>
    <property type="match status" value="1"/>
</dbReference>
<comment type="similarity">
    <text evidence="1">Belongs to the UPF0065 (bug) family.</text>
</comment>
<dbReference type="Gene3D" id="3.40.190.10">
    <property type="entry name" value="Periplasmic binding protein-like II"/>
    <property type="match status" value="1"/>
</dbReference>
<keyword evidence="2" id="KW-0732">Signal</keyword>
<dbReference type="RefSeq" id="WP_062803049.1">
    <property type="nucleotide sequence ID" value="NZ_CP014845.1"/>
</dbReference>
<dbReference type="Proteomes" id="UP000075238">
    <property type="component" value="Chromosome 2"/>
</dbReference>
<dbReference type="CDD" id="cd07012">
    <property type="entry name" value="PBP2_Bug_TTT"/>
    <property type="match status" value="1"/>
</dbReference>
<dbReference type="PANTHER" id="PTHR42928:SF5">
    <property type="entry name" value="BLR1237 PROTEIN"/>
    <property type="match status" value="1"/>
</dbReference>
<dbReference type="STRING" id="1796606.A2G96_25880"/>
<accession>A0A142JT24</accession>
<keyword evidence="4" id="KW-1185">Reference proteome</keyword>